<organism evidence="4 5">
    <name type="scientific">Hirsutella rhossiliensis</name>
    <dbReference type="NCBI Taxonomy" id="111463"/>
    <lineage>
        <taxon>Eukaryota</taxon>
        <taxon>Fungi</taxon>
        <taxon>Dikarya</taxon>
        <taxon>Ascomycota</taxon>
        <taxon>Pezizomycotina</taxon>
        <taxon>Sordariomycetes</taxon>
        <taxon>Hypocreomycetidae</taxon>
        <taxon>Hypocreales</taxon>
        <taxon>Ophiocordycipitaceae</taxon>
        <taxon>Hirsutella</taxon>
    </lineage>
</organism>
<dbReference type="SUPFAM" id="SSF52540">
    <property type="entry name" value="P-loop containing nucleoside triphosphate hydrolases"/>
    <property type="match status" value="1"/>
</dbReference>
<feature type="domain" description="Heterokaryon incompatibility" evidence="2">
    <location>
        <begin position="47"/>
        <end position="95"/>
    </location>
</feature>
<evidence type="ECO:0000259" key="2">
    <source>
        <dbReference type="Pfam" id="PF06985"/>
    </source>
</evidence>
<feature type="domain" description="Nephrocystin 3-like N-terminal" evidence="3">
    <location>
        <begin position="214"/>
        <end position="371"/>
    </location>
</feature>
<keyword evidence="5" id="KW-1185">Reference proteome</keyword>
<dbReference type="RefSeq" id="XP_044721861.1">
    <property type="nucleotide sequence ID" value="XM_044863247.1"/>
</dbReference>
<proteinExistence type="predicted"/>
<dbReference type="PANTHER" id="PTHR10622:SF13">
    <property type="entry name" value="NACHT DOMAIN-CONTAINING PROTEIN"/>
    <property type="match status" value="1"/>
</dbReference>
<dbReference type="OrthoDB" id="674604at2759"/>
<dbReference type="GeneID" id="68353905"/>
<dbReference type="InterPro" id="IPR056884">
    <property type="entry name" value="NPHP3-like_N"/>
</dbReference>
<reference evidence="4" key="1">
    <citation type="submission" date="2021-09" db="EMBL/GenBank/DDBJ databases">
        <title>A high-quality genome of the endoparasitic fungus Hirsutella rhossiliensis with a comparison of Hirsutella genomes reveals transposable elements contributing to genome size variation.</title>
        <authorList>
            <person name="Lin R."/>
            <person name="Jiao Y."/>
            <person name="Sun X."/>
            <person name="Ling J."/>
            <person name="Xie B."/>
            <person name="Cheng X."/>
        </authorList>
    </citation>
    <scope>NUCLEOTIDE SEQUENCE</scope>
    <source>
        <strain evidence="4">HR02</strain>
    </source>
</reference>
<dbReference type="InterPro" id="IPR027417">
    <property type="entry name" value="P-loop_NTPase"/>
</dbReference>
<evidence type="ECO:0000256" key="1">
    <source>
        <dbReference type="ARBA" id="ARBA00022737"/>
    </source>
</evidence>
<accession>A0A9P8MYE9</accession>
<comment type="caution">
    <text evidence="4">The sequence shown here is derived from an EMBL/GenBank/DDBJ whole genome shotgun (WGS) entry which is preliminary data.</text>
</comment>
<keyword evidence="1" id="KW-0677">Repeat</keyword>
<evidence type="ECO:0000313" key="5">
    <source>
        <dbReference type="Proteomes" id="UP000824596"/>
    </source>
</evidence>
<dbReference type="PANTHER" id="PTHR10622">
    <property type="entry name" value="HET DOMAIN-CONTAINING PROTEIN"/>
    <property type="match status" value="1"/>
</dbReference>
<evidence type="ECO:0000313" key="4">
    <source>
        <dbReference type="EMBL" id="KAH0964348.1"/>
    </source>
</evidence>
<dbReference type="InterPro" id="IPR010730">
    <property type="entry name" value="HET"/>
</dbReference>
<sequence>MRLLKVQDGKVVLTRDLTDDLPPYAILSHTWRHDDDMEFCRNQAASDYLQYFWVDTCCIDKSNSTELSTAINSMFRWYQEATRCYVYLSDVSADASSAETLFAWESAFRKSKWFTRGWTLQELLAPSSVEFFSSQGQRLGDKKSLERQLHEITGIPVAALRGYPLSDFTLWERMSWARDRTTKIEEDKAYALLGIFEVNLPLIYGEGLEKPADQTCLWLFEHELYQDWLHGRNRNEHRGLLWLKGKPGTGKSILLKEAYRRAAQRQGKSDYCTAAFFFNAKGDELEHSPLGLFRSLLFQLLPRYREHLHRFRETWAEKNPVRAEHGSQSCSWRVPELRSFFESMFTQPTTKRAIIFIDALDECSSKNTRSLAYFWRLITRHLFTVTLSDCPNIFMELCNDQDIKTYVEQRLQLGIAHMERRWYLLRDRILSKSSGVFLWVVLVVDDALKSWDDGKGLLFMLNQVTIVPGELETLFSQMLSSIDPKDRHLTARVFHWAVLAGKTLRLHEWHHIMAFSRQPPPSSLHEWRMSDSFTETEDQLEKQIRSISKGLIEVKDPSISTAVKLGSFKSYTSRYMNSSCAARGSSYWIPA</sequence>
<dbReference type="Proteomes" id="UP000824596">
    <property type="component" value="Unassembled WGS sequence"/>
</dbReference>
<dbReference type="EMBL" id="JAIZPD010000004">
    <property type="protein sequence ID" value="KAH0964348.1"/>
    <property type="molecule type" value="Genomic_DNA"/>
</dbReference>
<dbReference type="Pfam" id="PF06985">
    <property type="entry name" value="HET"/>
    <property type="match status" value="1"/>
</dbReference>
<dbReference type="AlphaFoldDB" id="A0A9P8MYE9"/>
<evidence type="ECO:0000259" key="3">
    <source>
        <dbReference type="Pfam" id="PF24883"/>
    </source>
</evidence>
<dbReference type="Gene3D" id="3.40.50.300">
    <property type="entry name" value="P-loop containing nucleotide triphosphate hydrolases"/>
    <property type="match status" value="1"/>
</dbReference>
<protein>
    <submittedName>
        <fullName evidence="4">Heterokaryon incompatibility protein (HET) domain-containing protein</fullName>
    </submittedName>
</protein>
<name>A0A9P8MYE9_9HYPO</name>
<gene>
    <name evidence="4" type="ORF">HRG_04776</name>
</gene>
<dbReference type="Pfam" id="PF24883">
    <property type="entry name" value="NPHP3_N"/>
    <property type="match status" value="1"/>
</dbReference>